<sequence length="618" mass="66096">MATKTKDAQVTKEKRQKSSKDDKVAKSKKPKVVKSEGPEKAAKTAPFSLLADDKTVNPALSSLFVSKPLPPRPLVQAPAPKAEVRPVIETEADAELSEGDEELDDEADIDEEITEPTAEPVADVAPVAPESSIRKRKRKDADDNLEDVYMRKLETEEAKDAEQAAAERAAKRQKPAVAEMTGATMDEDEEIEDGDVEIDVDSGDDIEEPKGKDVDDEASSPPPRHETQQSEEDAASKANRTVFLGNVSTTAITSKPARKTLIAHLKSFFPKLKEAKTAEGAPKLISIRFRSTAFNTALPKKAAYAKKKLMATTTTSTNAYAVYNSPALAREAVRHLNATSVLDRHLRVDEVAHPAKIDHKRCVFVGNLHFVSDETAIQAANAEDGREHRKPGKEPADVEEGLWRAMGRHGKVESVRVIRDSATRVGKGIAYVQFVDENSVEAALGDEGKKFPPMLPRRLRVQRAKAVKRNAKVGSGRPGAPRQEGKSGYQRKITAEEASQMGRTGKLFGKAAAGMMGKKGGKPFATGANGDVMGDRGSAPRVAVGGGAGESIRAPESFIFEGHRATIKQGTKGLKLGGKAKGGGAKKGAGKKVSKPTGRAAKRTAAFKAGGSKKGKAA</sequence>
<dbReference type="PANTHER" id="PTHR23236">
    <property type="entry name" value="EUKARYOTIC TRANSLATION INITIATION FACTOR 4B/4H"/>
    <property type="match status" value="1"/>
</dbReference>
<name>A0A1V8T4J5_9PEZI</name>
<evidence type="ECO:0000256" key="2">
    <source>
        <dbReference type="ARBA" id="ARBA00004604"/>
    </source>
</evidence>
<dbReference type="Gene3D" id="3.30.70.330">
    <property type="match status" value="2"/>
</dbReference>
<feature type="region of interest" description="Disordered" evidence="8">
    <location>
        <begin position="466"/>
        <end position="490"/>
    </location>
</feature>
<dbReference type="InterPro" id="IPR035979">
    <property type="entry name" value="RBD_domain_sf"/>
</dbReference>
<feature type="region of interest" description="Disordered" evidence="8">
    <location>
        <begin position="570"/>
        <end position="618"/>
    </location>
</feature>
<dbReference type="InterPro" id="IPR000504">
    <property type="entry name" value="RRM_dom"/>
</dbReference>
<evidence type="ECO:0000256" key="5">
    <source>
        <dbReference type="ARBA" id="ARBA00022884"/>
    </source>
</evidence>
<dbReference type="InterPro" id="IPR012677">
    <property type="entry name" value="Nucleotide-bd_a/b_plait_sf"/>
</dbReference>
<organism evidence="10 11">
    <name type="scientific">Cryoendolithus antarcticus</name>
    <dbReference type="NCBI Taxonomy" id="1507870"/>
    <lineage>
        <taxon>Eukaryota</taxon>
        <taxon>Fungi</taxon>
        <taxon>Dikarya</taxon>
        <taxon>Ascomycota</taxon>
        <taxon>Pezizomycotina</taxon>
        <taxon>Dothideomycetes</taxon>
        <taxon>Dothideomycetidae</taxon>
        <taxon>Cladosporiales</taxon>
        <taxon>Cladosporiaceae</taxon>
        <taxon>Cryoendolithus</taxon>
    </lineage>
</organism>
<dbReference type="GO" id="GO:0019843">
    <property type="term" value="F:rRNA binding"/>
    <property type="evidence" value="ECO:0007669"/>
    <property type="project" value="TreeGrafter"/>
</dbReference>
<evidence type="ECO:0000256" key="7">
    <source>
        <dbReference type="PROSITE-ProRule" id="PRU00176"/>
    </source>
</evidence>
<dbReference type="AlphaFoldDB" id="A0A1V8T4J5"/>
<accession>A0A1V8T4J5</accession>
<gene>
    <name evidence="10" type="ORF">B0A48_08680</name>
</gene>
<feature type="compositionally biased region" description="Basic and acidic residues" evidence="8">
    <location>
        <begin position="1"/>
        <end position="25"/>
    </location>
</feature>
<dbReference type="GO" id="GO:0005730">
    <property type="term" value="C:nucleolus"/>
    <property type="evidence" value="ECO:0007669"/>
    <property type="project" value="UniProtKB-SubCell"/>
</dbReference>
<protein>
    <recommendedName>
        <fullName evidence="4">Nucleolar protein 12</fullName>
    </recommendedName>
</protein>
<feature type="compositionally biased region" description="Low complexity" evidence="8">
    <location>
        <begin position="115"/>
        <end position="130"/>
    </location>
</feature>
<dbReference type="SMART" id="SM00360">
    <property type="entry name" value="RRM"/>
    <property type="match status" value="2"/>
</dbReference>
<proteinExistence type="inferred from homology"/>
<feature type="domain" description="RRM" evidence="9">
    <location>
        <begin position="361"/>
        <end position="466"/>
    </location>
</feature>
<feature type="region of interest" description="Disordered" evidence="8">
    <location>
        <begin position="64"/>
        <end position="240"/>
    </location>
</feature>
<evidence type="ECO:0000256" key="4">
    <source>
        <dbReference type="ARBA" id="ARBA00015520"/>
    </source>
</evidence>
<feature type="compositionally biased region" description="Basic and acidic residues" evidence="8">
    <location>
        <begin position="33"/>
        <end position="42"/>
    </location>
</feature>
<evidence type="ECO:0000313" key="10">
    <source>
        <dbReference type="EMBL" id="OQO06092.1"/>
    </source>
</evidence>
<keyword evidence="6" id="KW-0539">Nucleus</keyword>
<dbReference type="PANTHER" id="PTHR23236:SF25">
    <property type="entry name" value="RNA-BINDING PROTEIN 34"/>
    <property type="match status" value="1"/>
</dbReference>
<dbReference type="FunCoup" id="A0A1V8T4J5">
    <property type="interactions" value="1371"/>
</dbReference>
<evidence type="ECO:0000256" key="6">
    <source>
        <dbReference type="ARBA" id="ARBA00023242"/>
    </source>
</evidence>
<dbReference type="PROSITE" id="PS50102">
    <property type="entry name" value="RRM"/>
    <property type="match status" value="1"/>
</dbReference>
<keyword evidence="5 7" id="KW-0694">RNA-binding</keyword>
<keyword evidence="11" id="KW-1185">Reference proteome</keyword>
<evidence type="ECO:0000313" key="11">
    <source>
        <dbReference type="Proteomes" id="UP000192596"/>
    </source>
</evidence>
<evidence type="ECO:0000256" key="8">
    <source>
        <dbReference type="SAM" id="MobiDB-lite"/>
    </source>
</evidence>
<dbReference type="EMBL" id="NAJO01000017">
    <property type="protein sequence ID" value="OQO06092.1"/>
    <property type="molecule type" value="Genomic_DNA"/>
</dbReference>
<feature type="region of interest" description="Disordered" evidence="8">
    <location>
        <begin position="1"/>
        <end position="47"/>
    </location>
</feature>
<feature type="compositionally biased region" description="Acidic residues" evidence="8">
    <location>
        <begin position="90"/>
        <end position="114"/>
    </location>
</feature>
<feature type="compositionally biased region" description="Basic and acidic residues" evidence="8">
    <location>
        <begin position="148"/>
        <end position="162"/>
    </location>
</feature>
<feature type="compositionally biased region" description="Gly residues" evidence="8">
    <location>
        <begin position="575"/>
        <end position="587"/>
    </location>
</feature>
<evidence type="ECO:0000256" key="3">
    <source>
        <dbReference type="ARBA" id="ARBA00007077"/>
    </source>
</evidence>
<dbReference type="OrthoDB" id="442677at2759"/>
<reference evidence="11" key="1">
    <citation type="submission" date="2017-03" db="EMBL/GenBank/DDBJ databases">
        <title>Genomes of endolithic fungi from Antarctica.</title>
        <authorList>
            <person name="Coleine C."/>
            <person name="Masonjones S."/>
            <person name="Stajich J.E."/>
        </authorList>
    </citation>
    <scope>NUCLEOTIDE SEQUENCE [LARGE SCALE GENOMIC DNA]</scope>
    <source>
        <strain evidence="11">CCFEE 5527</strain>
    </source>
</reference>
<dbReference type="STRING" id="1507870.A0A1V8T4J5"/>
<dbReference type="Proteomes" id="UP000192596">
    <property type="component" value="Unassembled WGS sequence"/>
</dbReference>
<dbReference type="GO" id="GO:0000463">
    <property type="term" value="P:maturation of LSU-rRNA from tricistronic rRNA transcript (SSU-rRNA, 5.8S rRNA, LSU-rRNA)"/>
    <property type="evidence" value="ECO:0007669"/>
    <property type="project" value="TreeGrafter"/>
</dbReference>
<evidence type="ECO:0000259" key="9">
    <source>
        <dbReference type="PROSITE" id="PS50102"/>
    </source>
</evidence>
<dbReference type="SUPFAM" id="SSF54928">
    <property type="entry name" value="RNA-binding domain, RBD"/>
    <property type="match status" value="1"/>
</dbReference>
<dbReference type="Pfam" id="PF00076">
    <property type="entry name" value="RRM_1"/>
    <property type="match status" value="1"/>
</dbReference>
<comment type="similarity">
    <text evidence="3">Belongs to the RRM RBM34 family.</text>
</comment>
<evidence type="ECO:0000256" key="1">
    <source>
        <dbReference type="ARBA" id="ARBA00002475"/>
    </source>
</evidence>
<comment type="caution">
    <text evidence="10">The sequence shown here is derived from an EMBL/GenBank/DDBJ whole genome shotgun (WGS) entry which is preliminary data.</text>
</comment>
<feature type="compositionally biased region" description="Acidic residues" evidence="8">
    <location>
        <begin position="185"/>
        <end position="207"/>
    </location>
</feature>
<comment type="subcellular location">
    <subcellularLocation>
        <location evidence="2">Nucleus</location>
        <location evidence="2">Nucleolus</location>
    </subcellularLocation>
</comment>
<comment type="function">
    <text evidence="1">Involved in pre-25S rRNA processing.</text>
</comment>
<dbReference type="InParanoid" id="A0A1V8T4J5"/>